<name>A0A437JUQ4_9BURK</name>
<dbReference type="EMBL" id="SACT01000004">
    <property type="protein sequence ID" value="RVT50966.1"/>
    <property type="molecule type" value="Genomic_DNA"/>
</dbReference>
<feature type="domain" description="Cupin type-2" evidence="2">
    <location>
        <begin position="38"/>
        <end position="107"/>
    </location>
</feature>
<dbReference type="InterPro" id="IPR013096">
    <property type="entry name" value="Cupin_2"/>
</dbReference>
<evidence type="ECO:0000313" key="4">
    <source>
        <dbReference type="Proteomes" id="UP000288178"/>
    </source>
</evidence>
<reference evidence="3 4" key="1">
    <citation type="submission" date="2019-01" db="EMBL/GenBank/DDBJ databases">
        <authorList>
            <person name="Chen W.-M."/>
        </authorList>
    </citation>
    <scope>NUCLEOTIDE SEQUENCE [LARGE SCALE GENOMIC DNA]</scope>
    <source>
        <strain evidence="3 4">ICH-3</strain>
    </source>
</reference>
<dbReference type="Proteomes" id="UP000288178">
    <property type="component" value="Unassembled WGS sequence"/>
</dbReference>
<gene>
    <name evidence="3" type="ORF">ENE75_14320</name>
</gene>
<evidence type="ECO:0000313" key="3">
    <source>
        <dbReference type="EMBL" id="RVT50966.1"/>
    </source>
</evidence>
<dbReference type="SUPFAM" id="SSF51182">
    <property type="entry name" value="RmlC-like cupins"/>
    <property type="match status" value="1"/>
</dbReference>
<dbReference type="RefSeq" id="WP_128198992.1">
    <property type="nucleotide sequence ID" value="NZ_SACT01000004.1"/>
</dbReference>
<dbReference type="Pfam" id="PF07883">
    <property type="entry name" value="Cupin_2"/>
    <property type="match status" value="1"/>
</dbReference>
<keyword evidence="4" id="KW-1185">Reference proteome</keyword>
<evidence type="ECO:0000259" key="2">
    <source>
        <dbReference type="Pfam" id="PF07883"/>
    </source>
</evidence>
<evidence type="ECO:0000256" key="1">
    <source>
        <dbReference type="SAM" id="MobiDB-lite"/>
    </source>
</evidence>
<accession>A0A437JUQ4</accession>
<comment type="caution">
    <text evidence="3">The sequence shown here is derived from an EMBL/GenBank/DDBJ whole genome shotgun (WGS) entry which is preliminary data.</text>
</comment>
<proteinExistence type="predicted"/>
<protein>
    <submittedName>
        <fullName evidence="3">Cupin domain-containing protein</fullName>
    </submittedName>
</protein>
<dbReference type="OrthoDB" id="5639206at2"/>
<dbReference type="InterPro" id="IPR011051">
    <property type="entry name" value="RmlC_Cupin_sf"/>
</dbReference>
<organism evidence="3 4">
    <name type="scientific">Rubrivivax albus</name>
    <dbReference type="NCBI Taxonomy" id="2499835"/>
    <lineage>
        <taxon>Bacteria</taxon>
        <taxon>Pseudomonadati</taxon>
        <taxon>Pseudomonadota</taxon>
        <taxon>Betaproteobacteria</taxon>
        <taxon>Burkholderiales</taxon>
        <taxon>Sphaerotilaceae</taxon>
        <taxon>Rubrivivax</taxon>
    </lineage>
</organism>
<dbReference type="Gene3D" id="2.60.120.10">
    <property type="entry name" value="Jelly Rolls"/>
    <property type="match status" value="1"/>
</dbReference>
<feature type="compositionally biased region" description="Pro residues" evidence="1">
    <location>
        <begin position="126"/>
        <end position="136"/>
    </location>
</feature>
<dbReference type="AlphaFoldDB" id="A0A437JUQ4"/>
<feature type="region of interest" description="Disordered" evidence="1">
    <location>
        <begin position="117"/>
        <end position="136"/>
    </location>
</feature>
<dbReference type="InterPro" id="IPR014710">
    <property type="entry name" value="RmlC-like_jellyroll"/>
</dbReference>
<sequence>MRPHRRLALEAAPVVTAPDGSRVRVLLDLPGRGSMACFELDPGQVAAAVVHRTVDELWWVQSGRGELWRCDPDGETVVTLEAGVCVDIPCGTRFQFRAADDEALQVLGVTMPPWPGADEAQVVPGRWPPRQNPAHE</sequence>
<dbReference type="CDD" id="cd02208">
    <property type="entry name" value="cupin_RmlC-like"/>
    <property type="match status" value="1"/>
</dbReference>